<dbReference type="Gene3D" id="1.10.10.60">
    <property type="entry name" value="Homeodomain-like"/>
    <property type="match status" value="1"/>
</dbReference>
<dbReference type="InterPro" id="IPR009057">
    <property type="entry name" value="Homeodomain-like_sf"/>
</dbReference>
<dbReference type="FunFam" id="3.40.50.300:FF:000006">
    <property type="entry name" value="DNA-binding transcriptional regulator NtrC"/>
    <property type="match status" value="1"/>
</dbReference>
<dbReference type="InterPro" id="IPR001789">
    <property type="entry name" value="Sig_transdc_resp-reg_receiver"/>
</dbReference>
<dbReference type="GO" id="GO:0006355">
    <property type="term" value="P:regulation of DNA-templated transcription"/>
    <property type="evidence" value="ECO:0007669"/>
    <property type="project" value="InterPro"/>
</dbReference>
<dbReference type="InterPro" id="IPR002197">
    <property type="entry name" value="HTH_Fis"/>
</dbReference>
<dbReference type="AlphaFoldDB" id="A0A9X1IDE7"/>
<dbReference type="CDD" id="cd17550">
    <property type="entry name" value="REC_NtrX-like"/>
    <property type="match status" value="1"/>
</dbReference>
<dbReference type="Pfam" id="PF02954">
    <property type="entry name" value="HTH_8"/>
    <property type="match status" value="1"/>
</dbReference>
<dbReference type="SUPFAM" id="SSF52172">
    <property type="entry name" value="CheY-like"/>
    <property type="match status" value="1"/>
</dbReference>
<accession>A0A9X1IDE7</accession>
<dbReference type="GO" id="GO:0005524">
    <property type="term" value="F:ATP binding"/>
    <property type="evidence" value="ECO:0007669"/>
    <property type="project" value="UniProtKB-KW"/>
</dbReference>
<keyword evidence="13" id="KW-1185">Reference proteome</keyword>
<dbReference type="PROSITE" id="PS50110">
    <property type="entry name" value="RESPONSE_REGULATORY"/>
    <property type="match status" value="1"/>
</dbReference>
<dbReference type="PROSITE" id="PS50045">
    <property type="entry name" value="SIGMA54_INTERACT_4"/>
    <property type="match status" value="1"/>
</dbReference>
<keyword evidence="7" id="KW-0010">Activator</keyword>
<evidence type="ECO:0000256" key="4">
    <source>
        <dbReference type="ARBA" id="ARBA00023012"/>
    </source>
</evidence>
<dbReference type="Pfam" id="PF25601">
    <property type="entry name" value="AAA_lid_14"/>
    <property type="match status" value="1"/>
</dbReference>
<dbReference type="PANTHER" id="PTHR32071">
    <property type="entry name" value="TRANSCRIPTIONAL REGULATORY PROTEIN"/>
    <property type="match status" value="1"/>
</dbReference>
<name>A0A9X1IDE7_9PROT</name>
<dbReference type="Pfam" id="PF00158">
    <property type="entry name" value="Sigma54_activat"/>
    <property type="match status" value="1"/>
</dbReference>
<dbReference type="PROSITE" id="PS00676">
    <property type="entry name" value="SIGMA54_INTERACT_2"/>
    <property type="match status" value="1"/>
</dbReference>
<evidence type="ECO:0000256" key="5">
    <source>
        <dbReference type="ARBA" id="ARBA00023015"/>
    </source>
</evidence>
<keyword evidence="8" id="KW-0804">Transcription</keyword>
<dbReference type="FunFam" id="3.40.50.2300:FF:000018">
    <property type="entry name" value="DNA-binding transcriptional regulator NtrC"/>
    <property type="match status" value="1"/>
</dbReference>
<keyword evidence="3" id="KW-0067">ATP-binding</keyword>
<comment type="caution">
    <text evidence="12">The sequence shown here is derived from an EMBL/GenBank/DDBJ whole genome shotgun (WGS) entry which is preliminary data.</text>
</comment>
<dbReference type="EMBL" id="JAJAQI010000009">
    <property type="protein sequence ID" value="MCB4821673.1"/>
    <property type="molecule type" value="Genomic_DNA"/>
</dbReference>
<dbReference type="InterPro" id="IPR002078">
    <property type="entry name" value="Sigma_54_int"/>
</dbReference>
<dbReference type="GO" id="GO:0043565">
    <property type="term" value="F:sequence-specific DNA binding"/>
    <property type="evidence" value="ECO:0007669"/>
    <property type="project" value="InterPro"/>
</dbReference>
<keyword evidence="5" id="KW-0805">Transcription regulation</keyword>
<dbReference type="Proteomes" id="UP001139311">
    <property type="component" value="Unassembled WGS sequence"/>
</dbReference>
<keyword evidence="4" id="KW-0902">Two-component regulatory system</keyword>
<dbReference type="PROSITE" id="PS00688">
    <property type="entry name" value="SIGMA54_INTERACT_3"/>
    <property type="match status" value="1"/>
</dbReference>
<evidence type="ECO:0000256" key="8">
    <source>
        <dbReference type="ARBA" id="ARBA00023163"/>
    </source>
</evidence>
<dbReference type="Gene3D" id="3.40.50.2300">
    <property type="match status" value="1"/>
</dbReference>
<evidence type="ECO:0000256" key="7">
    <source>
        <dbReference type="ARBA" id="ARBA00023159"/>
    </source>
</evidence>
<sequence>MAHEILIVDDEPDIRALIEGILTDEGYETRQAANSDQALAAFKQRRPSMVILDIWLQNSKLDGLGILAALHREEPQVPVVMISGHGTIETAVRAIQQGAYDFIEKPFNSDRLLLVVARALEAARLRRENSELRLRAGPETELVGISQGIGQLRAAIERVAPTGSRVLITGPAGSGKEVAARMIHARSRRAEGPFVALNCATLNPGRFEEELFGLEAGQDPVAQPRRAGVLERAHGGTLLLDEVADMPLETQGKIVRALQEQGFERVGGATRVKVDVRVIATTNRDLQAEIAAGRFREDLYYRLAVVPLKIPSLRERREDVPALARHFMARSGELSGMLARELAEDALAALQAYDWPGNVRQLRNLIDWLLIMAPGEARDPIRAEMLPPEVGSAAPAMLKLDRSSEIMTLPLREARELFEKQYLEAQLLRFGGNISRTANFVGMERSALHRKLKFLGVHAEDRTPAQAAAAPSAM</sequence>
<organism evidence="12 13">
    <name type="scientific">Roseicella aerolata</name>
    <dbReference type="NCBI Taxonomy" id="2883479"/>
    <lineage>
        <taxon>Bacteria</taxon>
        <taxon>Pseudomonadati</taxon>
        <taxon>Pseudomonadota</taxon>
        <taxon>Alphaproteobacteria</taxon>
        <taxon>Acetobacterales</taxon>
        <taxon>Roseomonadaceae</taxon>
        <taxon>Roseicella</taxon>
    </lineage>
</organism>
<dbReference type="FunFam" id="1.10.10.60:FF:000165">
    <property type="entry name" value="Two-component system nitrogen regulation response regulator NtrX"/>
    <property type="match status" value="1"/>
</dbReference>
<protein>
    <submittedName>
        <fullName evidence="12">Sigma-54 dependent transcriptional regulator</fullName>
    </submittedName>
</protein>
<keyword evidence="6" id="KW-0238">DNA-binding</keyword>
<evidence type="ECO:0000256" key="9">
    <source>
        <dbReference type="PROSITE-ProRule" id="PRU00169"/>
    </source>
</evidence>
<dbReference type="Gene3D" id="3.40.50.300">
    <property type="entry name" value="P-loop containing nucleotide triphosphate hydrolases"/>
    <property type="match status" value="1"/>
</dbReference>
<dbReference type="InterPro" id="IPR011006">
    <property type="entry name" value="CheY-like_superfamily"/>
</dbReference>
<evidence type="ECO:0000256" key="1">
    <source>
        <dbReference type="ARBA" id="ARBA00022553"/>
    </source>
</evidence>
<dbReference type="SMART" id="SM00448">
    <property type="entry name" value="REC"/>
    <property type="match status" value="1"/>
</dbReference>
<proteinExistence type="predicted"/>
<dbReference type="Pfam" id="PF00072">
    <property type="entry name" value="Response_reg"/>
    <property type="match status" value="1"/>
</dbReference>
<dbReference type="Gene3D" id="1.10.8.60">
    <property type="match status" value="1"/>
</dbReference>
<dbReference type="InterPro" id="IPR025943">
    <property type="entry name" value="Sigma_54_int_dom_ATP-bd_2"/>
</dbReference>
<dbReference type="InterPro" id="IPR003593">
    <property type="entry name" value="AAA+_ATPase"/>
</dbReference>
<feature type="domain" description="Response regulatory" evidence="11">
    <location>
        <begin position="4"/>
        <end position="120"/>
    </location>
</feature>
<dbReference type="InterPro" id="IPR025944">
    <property type="entry name" value="Sigma_54_int_dom_CS"/>
</dbReference>
<dbReference type="SUPFAM" id="SSF46689">
    <property type="entry name" value="Homeodomain-like"/>
    <property type="match status" value="1"/>
</dbReference>
<evidence type="ECO:0000259" key="10">
    <source>
        <dbReference type="PROSITE" id="PS50045"/>
    </source>
</evidence>
<evidence type="ECO:0000259" key="11">
    <source>
        <dbReference type="PROSITE" id="PS50110"/>
    </source>
</evidence>
<keyword evidence="1 9" id="KW-0597">Phosphoprotein</keyword>
<dbReference type="SUPFAM" id="SSF52540">
    <property type="entry name" value="P-loop containing nucleoside triphosphate hydrolases"/>
    <property type="match status" value="1"/>
</dbReference>
<evidence type="ECO:0000256" key="2">
    <source>
        <dbReference type="ARBA" id="ARBA00022741"/>
    </source>
</evidence>
<dbReference type="InterPro" id="IPR058031">
    <property type="entry name" value="AAA_lid_NorR"/>
</dbReference>
<feature type="modified residue" description="4-aspartylphosphate" evidence="9">
    <location>
        <position position="53"/>
    </location>
</feature>
<dbReference type="PANTHER" id="PTHR32071:SF17">
    <property type="entry name" value="TRANSCRIPTIONAL REGULATOR (NTRC FAMILY)"/>
    <property type="match status" value="1"/>
</dbReference>
<dbReference type="InterPro" id="IPR027417">
    <property type="entry name" value="P-loop_NTPase"/>
</dbReference>
<gene>
    <name evidence="12" type="ORF">LHA35_08010</name>
</gene>
<dbReference type="SMART" id="SM00382">
    <property type="entry name" value="AAA"/>
    <property type="match status" value="1"/>
</dbReference>
<reference evidence="12" key="1">
    <citation type="submission" date="2021-10" db="EMBL/GenBank/DDBJ databases">
        <title>Roseicella aerolatum sp. nov., isolated from aerosols of e-waste dismantling site.</title>
        <authorList>
            <person name="Qin T."/>
        </authorList>
    </citation>
    <scope>NUCLEOTIDE SEQUENCE</scope>
    <source>
        <strain evidence="12">GB24</strain>
    </source>
</reference>
<dbReference type="CDD" id="cd00009">
    <property type="entry name" value="AAA"/>
    <property type="match status" value="1"/>
</dbReference>
<evidence type="ECO:0000256" key="6">
    <source>
        <dbReference type="ARBA" id="ARBA00023125"/>
    </source>
</evidence>
<evidence type="ECO:0000313" key="13">
    <source>
        <dbReference type="Proteomes" id="UP001139311"/>
    </source>
</evidence>
<evidence type="ECO:0000256" key="3">
    <source>
        <dbReference type="ARBA" id="ARBA00022840"/>
    </source>
</evidence>
<dbReference type="GO" id="GO:0000160">
    <property type="term" value="P:phosphorelay signal transduction system"/>
    <property type="evidence" value="ECO:0007669"/>
    <property type="project" value="UniProtKB-KW"/>
</dbReference>
<dbReference type="RefSeq" id="WP_226606749.1">
    <property type="nucleotide sequence ID" value="NZ_JAJAQI010000009.1"/>
</dbReference>
<feature type="domain" description="Sigma-54 factor interaction" evidence="10">
    <location>
        <begin position="142"/>
        <end position="371"/>
    </location>
</feature>
<evidence type="ECO:0000313" key="12">
    <source>
        <dbReference type="EMBL" id="MCB4821673.1"/>
    </source>
</evidence>
<keyword evidence="2" id="KW-0547">Nucleotide-binding</keyword>